<feature type="chain" id="PRO_5047051697" description="Secreted protein" evidence="2">
    <location>
        <begin position="30"/>
        <end position="152"/>
    </location>
</feature>
<gene>
    <name evidence="3" type="ORF">H4W34_006703</name>
</gene>
<keyword evidence="4" id="KW-1185">Reference proteome</keyword>
<evidence type="ECO:0000256" key="2">
    <source>
        <dbReference type="SAM" id="SignalP"/>
    </source>
</evidence>
<comment type="caution">
    <text evidence="3">The sequence shown here is derived from an EMBL/GenBank/DDBJ whole genome shotgun (WGS) entry which is preliminary data.</text>
</comment>
<dbReference type="Proteomes" id="UP000627838">
    <property type="component" value="Unassembled WGS sequence"/>
</dbReference>
<proteinExistence type="predicted"/>
<accession>A0ABR9K1Z3</accession>
<organism evidence="3 4">
    <name type="scientific">Actinomadura algeriensis</name>
    <dbReference type="NCBI Taxonomy" id="1679523"/>
    <lineage>
        <taxon>Bacteria</taxon>
        <taxon>Bacillati</taxon>
        <taxon>Actinomycetota</taxon>
        <taxon>Actinomycetes</taxon>
        <taxon>Streptosporangiales</taxon>
        <taxon>Thermomonosporaceae</taxon>
        <taxon>Actinomadura</taxon>
    </lineage>
</organism>
<evidence type="ECO:0000313" key="3">
    <source>
        <dbReference type="EMBL" id="MBE1536870.1"/>
    </source>
</evidence>
<evidence type="ECO:0000256" key="1">
    <source>
        <dbReference type="SAM" id="MobiDB-lite"/>
    </source>
</evidence>
<dbReference type="EMBL" id="JADBDZ010000001">
    <property type="protein sequence ID" value="MBE1536870.1"/>
    <property type="molecule type" value="Genomic_DNA"/>
</dbReference>
<evidence type="ECO:0008006" key="5">
    <source>
        <dbReference type="Google" id="ProtNLM"/>
    </source>
</evidence>
<sequence>MPSKAATHSSLVRPSIASAVIAATSAALAVGVHRADVLDVDAQPRAGAGKEVGEEHVAGADQLVEHRRRLRLLQSEPDAALAAVRAVHHRRERRAVPADVLAEHLDDPALRVALLRVLHLDDVGAPVREDRTGGRDVRELGDLEDPDAPHRS</sequence>
<feature type="signal peptide" evidence="2">
    <location>
        <begin position="1"/>
        <end position="29"/>
    </location>
</feature>
<keyword evidence="2" id="KW-0732">Signal</keyword>
<evidence type="ECO:0000313" key="4">
    <source>
        <dbReference type="Proteomes" id="UP000627838"/>
    </source>
</evidence>
<reference evidence="3 4" key="1">
    <citation type="submission" date="2020-10" db="EMBL/GenBank/DDBJ databases">
        <title>Sequencing the genomes of 1000 actinobacteria strains.</title>
        <authorList>
            <person name="Klenk H.-P."/>
        </authorList>
    </citation>
    <scope>NUCLEOTIDE SEQUENCE [LARGE SCALE GENOMIC DNA]</scope>
    <source>
        <strain evidence="3 4">DSM 46744</strain>
    </source>
</reference>
<name>A0ABR9K1Z3_9ACTN</name>
<protein>
    <recommendedName>
        <fullName evidence="5">Secreted protein</fullName>
    </recommendedName>
</protein>
<feature type="region of interest" description="Disordered" evidence="1">
    <location>
        <begin position="126"/>
        <end position="152"/>
    </location>
</feature>